<reference evidence="2" key="1">
    <citation type="submission" date="2020-10" db="EMBL/GenBank/DDBJ databases">
        <authorList>
            <person name="Gilroy R."/>
        </authorList>
    </citation>
    <scope>NUCLEOTIDE SEQUENCE</scope>
    <source>
        <strain evidence="2">1383</strain>
    </source>
</reference>
<dbReference type="EMBL" id="DVLY01000094">
    <property type="protein sequence ID" value="HIT97989.1"/>
    <property type="molecule type" value="Genomic_DNA"/>
</dbReference>
<evidence type="ECO:0008006" key="4">
    <source>
        <dbReference type="Google" id="ProtNLM"/>
    </source>
</evidence>
<evidence type="ECO:0000256" key="1">
    <source>
        <dbReference type="SAM" id="SignalP"/>
    </source>
</evidence>
<sequence>MTHRRTFPRPWLLAASLLLLMTGGCEKDDICPEGTLSTPRAKVLFYAFDDAGQAEEYPQTGLHFYGLQGTERLSEIGLSEGAKEISLPVDFEAEESRYLIEREGTGQTDTLTLRYTPKLDFLSKACGFRFVFSGVTVECTTEGPILEYVKDIEVPPAEGELFNSAQTAATLYFRTE</sequence>
<dbReference type="Proteomes" id="UP000824161">
    <property type="component" value="Unassembled WGS sequence"/>
</dbReference>
<dbReference type="InterPro" id="IPR045607">
    <property type="entry name" value="DUF6452"/>
</dbReference>
<organism evidence="2 3">
    <name type="scientific">Candidatus Merdimorpha stercoravium</name>
    <dbReference type="NCBI Taxonomy" id="2840863"/>
    <lineage>
        <taxon>Bacteria</taxon>
        <taxon>Pseudomonadati</taxon>
        <taxon>Bacteroidota</taxon>
        <taxon>Flavobacteriia</taxon>
        <taxon>Flavobacteriales</taxon>
        <taxon>Candidatus Merdimorpha</taxon>
    </lineage>
</organism>
<comment type="caution">
    <text evidence="2">The sequence shown here is derived from an EMBL/GenBank/DDBJ whole genome shotgun (WGS) entry which is preliminary data.</text>
</comment>
<name>A0A9D1HAI0_9FLAO</name>
<reference evidence="2" key="2">
    <citation type="journal article" date="2021" name="PeerJ">
        <title>Extensive microbial diversity within the chicken gut microbiome revealed by metagenomics and culture.</title>
        <authorList>
            <person name="Gilroy R."/>
            <person name="Ravi A."/>
            <person name="Getino M."/>
            <person name="Pursley I."/>
            <person name="Horton D.L."/>
            <person name="Alikhan N.F."/>
            <person name="Baker D."/>
            <person name="Gharbi K."/>
            <person name="Hall N."/>
            <person name="Watson M."/>
            <person name="Adriaenssens E.M."/>
            <person name="Foster-Nyarko E."/>
            <person name="Jarju S."/>
            <person name="Secka A."/>
            <person name="Antonio M."/>
            <person name="Oren A."/>
            <person name="Chaudhuri R.R."/>
            <person name="La Ragione R."/>
            <person name="Hildebrand F."/>
            <person name="Pallen M.J."/>
        </authorList>
    </citation>
    <scope>NUCLEOTIDE SEQUENCE</scope>
    <source>
        <strain evidence="2">1383</strain>
    </source>
</reference>
<evidence type="ECO:0000313" key="2">
    <source>
        <dbReference type="EMBL" id="HIT97989.1"/>
    </source>
</evidence>
<keyword evidence="1" id="KW-0732">Signal</keyword>
<protein>
    <recommendedName>
        <fullName evidence="4">Lipoprotein</fullName>
    </recommendedName>
</protein>
<dbReference type="Pfam" id="PF20050">
    <property type="entry name" value="DUF6452"/>
    <property type="match status" value="1"/>
</dbReference>
<feature type="chain" id="PRO_5039674682" description="Lipoprotein" evidence="1">
    <location>
        <begin position="28"/>
        <end position="176"/>
    </location>
</feature>
<dbReference type="AlphaFoldDB" id="A0A9D1HAI0"/>
<feature type="signal peptide" evidence="1">
    <location>
        <begin position="1"/>
        <end position="27"/>
    </location>
</feature>
<accession>A0A9D1HAI0</accession>
<proteinExistence type="predicted"/>
<gene>
    <name evidence="2" type="ORF">IAC44_04035</name>
</gene>
<dbReference type="PROSITE" id="PS51257">
    <property type="entry name" value="PROKAR_LIPOPROTEIN"/>
    <property type="match status" value="1"/>
</dbReference>
<evidence type="ECO:0000313" key="3">
    <source>
        <dbReference type="Proteomes" id="UP000824161"/>
    </source>
</evidence>